<dbReference type="EMBL" id="RAVZ01000146">
    <property type="protein sequence ID" value="RKG84868.1"/>
    <property type="molecule type" value="Genomic_DNA"/>
</dbReference>
<dbReference type="PANTHER" id="PTHR46494:SF3">
    <property type="entry name" value="ZINC TRANSPORT PROTEIN ZNTB"/>
    <property type="match status" value="1"/>
</dbReference>
<keyword evidence="3" id="KW-0813">Transport</keyword>
<dbReference type="Pfam" id="PF01544">
    <property type="entry name" value="CorA"/>
    <property type="match status" value="1"/>
</dbReference>
<dbReference type="SUPFAM" id="SSF143865">
    <property type="entry name" value="CorA soluble domain-like"/>
    <property type="match status" value="1"/>
</dbReference>
<name>A0A3A8IQ37_9BACT</name>
<evidence type="ECO:0000256" key="4">
    <source>
        <dbReference type="ARBA" id="ARBA00022475"/>
    </source>
</evidence>
<dbReference type="Proteomes" id="UP000268094">
    <property type="component" value="Unassembled WGS sequence"/>
</dbReference>
<keyword evidence="10 12" id="KW-0472">Membrane</keyword>
<evidence type="ECO:0000256" key="5">
    <source>
        <dbReference type="ARBA" id="ARBA00022519"/>
    </source>
</evidence>
<evidence type="ECO:0000256" key="8">
    <source>
        <dbReference type="ARBA" id="ARBA00022989"/>
    </source>
</evidence>
<dbReference type="InterPro" id="IPR045863">
    <property type="entry name" value="CorA_TM1_TM2"/>
</dbReference>
<accession>A0A3A8IQ37</accession>
<evidence type="ECO:0000256" key="9">
    <source>
        <dbReference type="ARBA" id="ARBA00023065"/>
    </source>
</evidence>
<keyword evidence="11" id="KW-0175">Coiled coil</keyword>
<evidence type="ECO:0000256" key="12">
    <source>
        <dbReference type="SAM" id="Phobius"/>
    </source>
</evidence>
<dbReference type="SUPFAM" id="SSF144083">
    <property type="entry name" value="Magnesium transport protein CorA, transmembrane region"/>
    <property type="match status" value="1"/>
</dbReference>
<evidence type="ECO:0008006" key="15">
    <source>
        <dbReference type="Google" id="ProtNLM"/>
    </source>
</evidence>
<organism evidence="13 14">
    <name type="scientific">Corallococcus terminator</name>
    <dbReference type="NCBI Taxonomy" id="2316733"/>
    <lineage>
        <taxon>Bacteria</taxon>
        <taxon>Pseudomonadati</taxon>
        <taxon>Myxococcota</taxon>
        <taxon>Myxococcia</taxon>
        <taxon>Myxococcales</taxon>
        <taxon>Cystobacterineae</taxon>
        <taxon>Myxococcaceae</taxon>
        <taxon>Corallococcus</taxon>
    </lineage>
</organism>
<keyword evidence="7" id="KW-0862">Zinc</keyword>
<comment type="similarity">
    <text evidence="2">Belongs to the CorA metal ion transporter (MIT) (TC 1.A.35) family.</text>
</comment>
<dbReference type="PANTHER" id="PTHR46494">
    <property type="entry name" value="CORA FAMILY METAL ION TRANSPORTER (EUROFUNG)"/>
    <property type="match status" value="1"/>
</dbReference>
<keyword evidence="9" id="KW-0406">Ion transport</keyword>
<evidence type="ECO:0000256" key="6">
    <source>
        <dbReference type="ARBA" id="ARBA00022692"/>
    </source>
</evidence>
<evidence type="ECO:0000256" key="10">
    <source>
        <dbReference type="ARBA" id="ARBA00023136"/>
    </source>
</evidence>
<comment type="subcellular location">
    <subcellularLocation>
        <location evidence="1">Cell membrane</location>
        <topology evidence="1">Multi-pass membrane protein</topology>
    </subcellularLocation>
</comment>
<comment type="caution">
    <text evidence="13">The sequence shown here is derived from an EMBL/GenBank/DDBJ whole genome shotgun (WGS) entry which is preliminary data.</text>
</comment>
<protein>
    <recommendedName>
        <fullName evidence="15">Zinc transporter ZntB</fullName>
    </recommendedName>
</protein>
<evidence type="ECO:0000256" key="3">
    <source>
        <dbReference type="ARBA" id="ARBA00022448"/>
    </source>
</evidence>
<dbReference type="InterPro" id="IPR045861">
    <property type="entry name" value="CorA_cytoplasmic_dom"/>
</dbReference>
<dbReference type="GO" id="GO:0015095">
    <property type="term" value="F:magnesium ion transmembrane transporter activity"/>
    <property type="evidence" value="ECO:0007669"/>
    <property type="project" value="TreeGrafter"/>
</dbReference>
<gene>
    <name evidence="13" type="ORF">D7V88_21075</name>
</gene>
<feature type="transmembrane region" description="Helical" evidence="12">
    <location>
        <begin position="264"/>
        <end position="287"/>
    </location>
</feature>
<feature type="transmembrane region" description="Helical" evidence="12">
    <location>
        <begin position="299"/>
        <end position="319"/>
    </location>
</feature>
<dbReference type="GO" id="GO:0005886">
    <property type="term" value="C:plasma membrane"/>
    <property type="evidence" value="ECO:0007669"/>
    <property type="project" value="UniProtKB-SubCell"/>
</dbReference>
<keyword evidence="6 12" id="KW-0812">Transmembrane</keyword>
<keyword evidence="8 12" id="KW-1133">Transmembrane helix</keyword>
<evidence type="ECO:0000256" key="11">
    <source>
        <dbReference type="SAM" id="Coils"/>
    </source>
</evidence>
<keyword evidence="4" id="KW-1003">Cell membrane</keyword>
<evidence type="ECO:0000256" key="2">
    <source>
        <dbReference type="ARBA" id="ARBA00009765"/>
    </source>
</evidence>
<dbReference type="GO" id="GO:0000287">
    <property type="term" value="F:magnesium ion binding"/>
    <property type="evidence" value="ECO:0007669"/>
    <property type="project" value="TreeGrafter"/>
</dbReference>
<evidence type="ECO:0000313" key="13">
    <source>
        <dbReference type="EMBL" id="RKG84868.1"/>
    </source>
</evidence>
<dbReference type="InterPro" id="IPR002523">
    <property type="entry name" value="MgTranspt_CorA/ZnTranspt_ZntB"/>
</dbReference>
<dbReference type="Gene3D" id="1.20.58.340">
    <property type="entry name" value="Magnesium transport protein CorA, transmembrane region"/>
    <property type="match status" value="2"/>
</dbReference>
<evidence type="ECO:0000256" key="7">
    <source>
        <dbReference type="ARBA" id="ARBA00022833"/>
    </source>
</evidence>
<dbReference type="Gene3D" id="3.30.460.20">
    <property type="entry name" value="CorA soluble domain-like"/>
    <property type="match status" value="1"/>
</dbReference>
<proteinExistence type="inferred from homology"/>
<dbReference type="GO" id="GO:0015087">
    <property type="term" value="F:cobalt ion transmembrane transporter activity"/>
    <property type="evidence" value="ECO:0007669"/>
    <property type="project" value="TreeGrafter"/>
</dbReference>
<keyword evidence="5" id="KW-0997">Cell inner membrane</keyword>
<dbReference type="AlphaFoldDB" id="A0A3A8IQ37"/>
<evidence type="ECO:0000256" key="1">
    <source>
        <dbReference type="ARBA" id="ARBA00004651"/>
    </source>
</evidence>
<dbReference type="GO" id="GO:0050897">
    <property type="term" value="F:cobalt ion binding"/>
    <property type="evidence" value="ECO:0007669"/>
    <property type="project" value="TreeGrafter"/>
</dbReference>
<reference evidence="14" key="1">
    <citation type="submission" date="2018-09" db="EMBL/GenBank/DDBJ databases">
        <authorList>
            <person name="Livingstone P.G."/>
            <person name="Whitworth D.E."/>
        </authorList>
    </citation>
    <scope>NUCLEOTIDE SEQUENCE [LARGE SCALE GENOMIC DNA]</scope>
    <source>
        <strain evidence="14">CA054A</strain>
    </source>
</reference>
<keyword evidence="14" id="KW-1185">Reference proteome</keyword>
<feature type="coiled-coil region" evidence="11">
    <location>
        <begin position="225"/>
        <end position="256"/>
    </location>
</feature>
<evidence type="ECO:0000313" key="14">
    <source>
        <dbReference type="Proteomes" id="UP000268094"/>
    </source>
</evidence>
<sequence length="325" mass="36436">MEADMDGVESAFALLLDRGGGARPLPLEQVRDWKPSDGALWLNLSPDLPDLPRVLEQTFPLPPEVRDILLGEVGRVRTDVVQGDQLILLMQHPDAVRTGAPTRTLRAWMSSEHCVTLAYADQPAIVLLRHRLAQGHGPRGADLFLAFANAAFEETALRLTDFDDALSDLEGRFEERLPEDVIAQHLRRLRRGLLEQRRFVSLARDAIVRVGLLDVAWLAVQEPRMRQSAERASSLLKELDALVERARVLHEDEKARQDDKSQRILYLLTIISGVFLPLSFITGLLGVNLGGIPGTQWNGAFLLLVLVLIVLAVMEWRALRRRELV</sequence>